<sequence>MREEIEFDAEGVTLRGWFYPPENGSVPAPCVVMAHGWGGTARHFIDDFADVFAGAGLAVLLYDHRGWGRSDVAAGKPRNEADPWEQIRDYQHAISHAQNRPEVNGAPIGVWGSSFSAGHAFVVAAIDRRVKVVVGQMPFISGSRQFQALVGFTMAAAQEAFAADRRARARGEAPAVIPLVAQDPSVQAGLPVPSAYEYFYGPGGAAERDPEWTNEITLRSVEHLSGYEPGWYLPRISPTPVLMVVAPHDGLTLGEWAFEAYETALQPKKLVNVPGNHFASYRGTGAQIASGAARDWFVEHLLPS</sequence>
<dbReference type="GO" id="GO:0016787">
    <property type="term" value="F:hydrolase activity"/>
    <property type="evidence" value="ECO:0007669"/>
    <property type="project" value="UniProtKB-KW"/>
</dbReference>
<gene>
    <name evidence="4" type="ORF">MMF94_25520</name>
</gene>
<comment type="caution">
    <text evidence="4">The sequence shown here is derived from an EMBL/GenBank/DDBJ whole genome shotgun (WGS) entry which is preliminary data.</text>
</comment>
<proteinExistence type="inferred from homology"/>
<dbReference type="EMBL" id="JAKXMK010000023">
    <property type="protein sequence ID" value="MCH6169068.1"/>
    <property type="molecule type" value="Genomic_DNA"/>
</dbReference>
<dbReference type="PANTHER" id="PTHR22946:SF9">
    <property type="entry name" value="POLYKETIDE TRANSFERASE AF380"/>
    <property type="match status" value="1"/>
</dbReference>
<dbReference type="Gene3D" id="3.40.50.1820">
    <property type="entry name" value="alpha/beta hydrolase"/>
    <property type="match status" value="1"/>
</dbReference>
<name>A0ABS9TKN8_9PSEU</name>
<evidence type="ECO:0000259" key="3">
    <source>
        <dbReference type="Pfam" id="PF12146"/>
    </source>
</evidence>
<evidence type="ECO:0000313" key="4">
    <source>
        <dbReference type="EMBL" id="MCH6169068.1"/>
    </source>
</evidence>
<feature type="domain" description="Serine aminopeptidase S33" evidence="3">
    <location>
        <begin position="28"/>
        <end position="203"/>
    </location>
</feature>
<dbReference type="Proteomes" id="UP001299970">
    <property type="component" value="Unassembled WGS sequence"/>
</dbReference>
<dbReference type="InterPro" id="IPR029058">
    <property type="entry name" value="AB_hydrolase_fold"/>
</dbReference>
<keyword evidence="2 4" id="KW-0378">Hydrolase</keyword>
<accession>A0ABS9TKN8</accession>
<dbReference type="Gene3D" id="1.10.10.800">
    <property type="match status" value="1"/>
</dbReference>
<protein>
    <submittedName>
        <fullName evidence="4">Alpha/beta hydrolase</fullName>
    </submittedName>
</protein>
<dbReference type="PANTHER" id="PTHR22946">
    <property type="entry name" value="DIENELACTONE HYDROLASE DOMAIN-CONTAINING PROTEIN-RELATED"/>
    <property type="match status" value="1"/>
</dbReference>
<keyword evidence="5" id="KW-1185">Reference proteome</keyword>
<reference evidence="4 5" key="1">
    <citation type="submission" date="2022-03" db="EMBL/GenBank/DDBJ databases">
        <title>Pseudonocardia alaer sp. nov., a novel actinomycete isolated from reed forest soil.</title>
        <authorList>
            <person name="Wang L."/>
        </authorList>
    </citation>
    <scope>NUCLEOTIDE SEQUENCE [LARGE SCALE GENOMIC DNA]</scope>
    <source>
        <strain evidence="4 5">Y-16303</strain>
    </source>
</reference>
<evidence type="ECO:0000313" key="5">
    <source>
        <dbReference type="Proteomes" id="UP001299970"/>
    </source>
</evidence>
<dbReference type="InterPro" id="IPR022742">
    <property type="entry name" value="Hydrolase_4"/>
</dbReference>
<dbReference type="SUPFAM" id="SSF53474">
    <property type="entry name" value="alpha/beta-Hydrolases"/>
    <property type="match status" value="1"/>
</dbReference>
<evidence type="ECO:0000256" key="2">
    <source>
        <dbReference type="ARBA" id="ARBA00022801"/>
    </source>
</evidence>
<organism evidence="4 5">
    <name type="scientific">Pseudonocardia alaniniphila</name>
    <dbReference type="NCBI Taxonomy" id="75291"/>
    <lineage>
        <taxon>Bacteria</taxon>
        <taxon>Bacillati</taxon>
        <taxon>Actinomycetota</taxon>
        <taxon>Actinomycetes</taxon>
        <taxon>Pseudonocardiales</taxon>
        <taxon>Pseudonocardiaceae</taxon>
        <taxon>Pseudonocardia</taxon>
    </lineage>
</organism>
<dbReference type="InterPro" id="IPR050261">
    <property type="entry name" value="FrsA_esterase"/>
</dbReference>
<dbReference type="Pfam" id="PF12146">
    <property type="entry name" value="Hydrolase_4"/>
    <property type="match status" value="1"/>
</dbReference>
<evidence type="ECO:0000256" key="1">
    <source>
        <dbReference type="ARBA" id="ARBA00008645"/>
    </source>
</evidence>
<dbReference type="RefSeq" id="WP_241039705.1">
    <property type="nucleotide sequence ID" value="NZ_BAAAJF010000040.1"/>
</dbReference>
<comment type="similarity">
    <text evidence="1">Belongs to the AB hydrolase superfamily.</text>
</comment>